<keyword evidence="3 6" id="KW-0238">DNA-binding</keyword>
<dbReference type="RefSeq" id="WP_158740896.1">
    <property type="nucleotide sequence ID" value="NZ_WSLF01000009.1"/>
</dbReference>
<protein>
    <submittedName>
        <fullName evidence="6">LacI family DNA-binding transcriptional regulator</fullName>
    </submittedName>
</protein>
<accession>A0A7C8HEI1</accession>
<keyword evidence="2" id="KW-0805">Transcription regulation</keyword>
<evidence type="ECO:0000256" key="1">
    <source>
        <dbReference type="ARBA" id="ARBA00022491"/>
    </source>
</evidence>
<dbReference type="InterPro" id="IPR010982">
    <property type="entry name" value="Lambda_DNA-bd_dom_sf"/>
</dbReference>
<dbReference type="GO" id="GO:0000976">
    <property type="term" value="F:transcription cis-regulatory region binding"/>
    <property type="evidence" value="ECO:0007669"/>
    <property type="project" value="TreeGrafter"/>
</dbReference>
<dbReference type="InterPro" id="IPR028082">
    <property type="entry name" value="Peripla_BP_I"/>
</dbReference>
<dbReference type="SUPFAM" id="SSF53822">
    <property type="entry name" value="Periplasmic binding protein-like I"/>
    <property type="match status" value="1"/>
</dbReference>
<dbReference type="PROSITE" id="PS50932">
    <property type="entry name" value="HTH_LACI_2"/>
    <property type="match status" value="1"/>
</dbReference>
<dbReference type="InterPro" id="IPR000843">
    <property type="entry name" value="HTH_LacI"/>
</dbReference>
<dbReference type="InterPro" id="IPR046335">
    <property type="entry name" value="LacI/GalR-like_sensor"/>
</dbReference>
<dbReference type="Gene3D" id="1.10.260.40">
    <property type="entry name" value="lambda repressor-like DNA-binding domains"/>
    <property type="match status" value="1"/>
</dbReference>
<dbReference type="PRINTS" id="PR00036">
    <property type="entry name" value="HTHLACI"/>
</dbReference>
<dbReference type="PANTHER" id="PTHR30146:SF95">
    <property type="entry name" value="RIBOSE OPERON REPRESSOR"/>
    <property type="match status" value="1"/>
</dbReference>
<dbReference type="PANTHER" id="PTHR30146">
    <property type="entry name" value="LACI-RELATED TRANSCRIPTIONAL REPRESSOR"/>
    <property type="match status" value="1"/>
</dbReference>
<dbReference type="GO" id="GO:0003700">
    <property type="term" value="F:DNA-binding transcription factor activity"/>
    <property type="evidence" value="ECO:0007669"/>
    <property type="project" value="TreeGrafter"/>
</dbReference>
<dbReference type="SMART" id="SM00354">
    <property type="entry name" value="HTH_LACI"/>
    <property type="match status" value="1"/>
</dbReference>
<proteinExistence type="predicted"/>
<keyword evidence="4" id="KW-0804">Transcription</keyword>
<dbReference type="CDD" id="cd01392">
    <property type="entry name" value="HTH_LacI"/>
    <property type="match status" value="1"/>
</dbReference>
<keyword evidence="1" id="KW-0678">Repressor</keyword>
<sequence length="323" mass="36641">MASIKDVAKLAGVGVGTVSRVINNNQSVSEATREKVKWAIEQLDYVPNEVARNFKKQSSQLVGMMIPTIAHPYFSKLVFYVESELYKHGYKLLICNSETEKEKELQYIEMLKMNQVAGIIVISYHDFYNKIKIDFPVITIDRYISSEIPHVTADNYMGGTLATEALIKGGCKKLGYLGGGSLIQTSVTKRKEAFIDIAKKHNIPYVTMEDIVLLHQEYKLARKFLDHYPEVDGVFTSTDMFAAALIKELKVRGRRVPEDVQVIGFDGIQDNDLFHPYLSTIEQPVEQIAQTSVQLLLESIMHKNVPKENILNVRYRKGETSLF</sequence>
<dbReference type="SUPFAM" id="SSF47413">
    <property type="entry name" value="lambda repressor-like DNA-binding domains"/>
    <property type="match status" value="1"/>
</dbReference>
<reference evidence="6 7" key="1">
    <citation type="submission" date="2019-12" db="EMBL/GenBank/DDBJ databases">
        <title>Defluviitalea raffinosedens, isolated from a biogas fermenter, genome sequencing and characterization.</title>
        <authorList>
            <person name="Rettenmaier R."/>
            <person name="Schneider M."/>
            <person name="Neuhaus K."/>
            <person name="Liebl W."/>
            <person name="Zverlov V."/>
        </authorList>
    </citation>
    <scope>NUCLEOTIDE SEQUENCE [LARGE SCALE GENOMIC DNA]</scope>
    <source>
        <strain evidence="6 7">249c-K6</strain>
    </source>
</reference>
<feature type="domain" description="HTH lacI-type" evidence="5">
    <location>
        <begin position="2"/>
        <end position="56"/>
    </location>
</feature>
<evidence type="ECO:0000313" key="7">
    <source>
        <dbReference type="Proteomes" id="UP000483018"/>
    </source>
</evidence>
<dbReference type="Pfam" id="PF00356">
    <property type="entry name" value="LacI"/>
    <property type="match status" value="1"/>
</dbReference>
<dbReference type="PROSITE" id="PS00356">
    <property type="entry name" value="HTH_LACI_1"/>
    <property type="match status" value="1"/>
</dbReference>
<dbReference type="CDD" id="cd06291">
    <property type="entry name" value="PBP1_Qymf-like"/>
    <property type="match status" value="1"/>
</dbReference>
<dbReference type="EMBL" id="WSLF01000009">
    <property type="protein sequence ID" value="KAE9633176.1"/>
    <property type="molecule type" value="Genomic_DNA"/>
</dbReference>
<name>A0A7C8HEI1_9FIRM</name>
<evidence type="ECO:0000256" key="4">
    <source>
        <dbReference type="ARBA" id="ARBA00023163"/>
    </source>
</evidence>
<dbReference type="AlphaFoldDB" id="A0A7C8HEI1"/>
<comment type="caution">
    <text evidence="6">The sequence shown here is derived from an EMBL/GenBank/DDBJ whole genome shotgun (WGS) entry which is preliminary data.</text>
</comment>
<organism evidence="6 7">
    <name type="scientific">Defluviitalea raffinosedens</name>
    <dbReference type="NCBI Taxonomy" id="1450156"/>
    <lineage>
        <taxon>Bacteria</taxon>
        <taxon>Bacillati</taxon>
        <taxon>Bacillota</taxon>
        <taxon>Clostridia</taxon>
        <taxon>Lachnospirales</taxon>
        <taxon>Defluviitaleaceae</taxon>
        <taxon>Defluviitalea</taxon>
    </lineage>
</organism>
<evidence type="ECO:0000256" key="2">
    <source>
        <dbReference type="ARBA" id="ARBA00023015"/>
    </source>
</evidence>
<evidence type="ECO:0000259" key="5">
    <source>
        <dbReference type="PROSITE" id="PS50932"/>
    </source>
</evidence>
<dbReference type="Proteomes" id="UP000483018">
    <property type="component" value="Unassembled WGS sequence"/>
</dbReference>
<keyword evidence="7" id="KW-1185">Reference proteome</keyword>
<dbReference type="OrthoDB" id="9796186at2"/>
<evidence type="ECO:0000313" key="6">
    <source>
        <dbReference type="EMBL" id="KAE9633176.1"/>
    </source>
</evidence>
<dbReference type="Pfam" id="PF13377">
    <property type="entry name" value="Peripla_BP_3"/>
    <property type="match status" value="1"/>
</dbReference>
<dbReference type="Gene3D" id="3.40.50.2300">
    <property type="match status" value="2"/>
</dbReference>
<gene>
    <name evidence="6" type="ORF">GND95_09885</name>
</gene>
<evidence type="ECO:0000256" key="3">
    <source>
        <dbReference type="ARBA" id="ARBA00023125"/>
    </source>
</evidence>